<comment type="similarity">
    <text evidence="1">Belongs to the TolB family.</text>
</comment>
<reference evidence="2" key="1">
    <citation type="submission" date="2018-06" db="EMBL/GenBank/DDBJ databases">
        <authorList>
            <person name="Zhirakovskaya E."/>
        </authorList>
    </citation>
    <scope>NUCLEOTIDE SEQUENCE</scope>
</reference>
<dbReference type="InterPro" id="IPR011659">
    <property type="entry name" value="WD40"/>
</dbReference>
<dbReference type="PANTHER" id="PTHR36842:SF1">
    <property type="entry name" value="PROTEIN TOLB"/>
    <property type="match status" value="1"/>
</dbReference>
<protein>
    <submittedName>
        <fullName evidence="2">TolB protein, periplasmic protein involved in the tonb-independent uptake of group A colicins</fullName>
    </submittedName>
</protein>
<evidence type="ECO:0000256" key="1">
    <source>
        <dbReference type="ARBA" id="ARBA00009820"/>
    </source>
</evidence>
<organism evidence="2">
    <name type="scientific">hydrothermal vent metagenome</name>
    <dbReference type="NCBI Taxonomy" id="652676"/>
    <lineage>
        <taxon>unclassified sequences</taxon>
        <taxon>metagenomes</taxon>
        <taxon>ecological metagenomes</taxon>
    </lineage>
</organism>
<dbReference type="InterPro" id="IPR011042">
    <property type="entry name" value="6-blade_b-propeller_TolB-like"/>
</dbReference>
<sequence>MRSRLLMLFNGVVGLTTLLFLFLHFSSPPTTSGLQSQSAQSQFTQPDQYLAYVIYPSQTEGADANVKTMAFPLTTNKEIDTAQSSKQLFSQPEPSDCQTDDLYGSPNGRYILIQYNCHTTLFMQLLKREGETAVAIPRWQGYFLDWSPDGNQILVRDTSNNQIMLLDTNAAAKVSTTTAQPSGKIVPLPFGTYDASFSPDGKSILFVTNRGLGLGSEFGTFTLSTEKAEIQQTFPDQIVAYPRWSPDGKQLAYILMPDSNRAYTTGELWLADITGKPLTLLAEDADAGHGYPPVWSPQGQTITYIVRENPDSIQANYHPRALHSNIYQVDVATAKTTPLTAFKEGLLFDIQWSADGERLAFTANDAIWTMIPGQDPVQVSAVGDDLARHPVWLPGNQ</sequence>
<dbReference type="SUPFAM" id="SSF82171">
    <property type="entry name" value="DPP6 N-terminal domain-like"/>
    <property type="match status" value="1"/>
</dbReference>
<dbReference type="EMBL" id="UOEU01001007">
    <property type="protein sequence ID" value="VAW43048.1"/>
    <property type="molecule type" value="Genomic_DNA"/>
</dbReference>
<name>A0A3B0VHH7_9ZZZZ</name>
<dbReference type="Pfam" id="PF07676">
    <property type="entry name" value="PD40"/>
    <property type="match status" value="2"/>
</dbReference>
<evidence type="ECO:0000313" key="2">
    <source>
        <dbReference type="EMBL" id="VAW43048.1"/>
    </source>
</evidence>
<gene>
    <name evidence="2" type="ORF">MNBD_CHLOROFLEXI01-295</name>
</gene>
<accession>A0A3B0VHH7</accession>
<dbReference type="AlphaFoldDB" id="A0A3B0VHH7"/>
<proteinExistence type="inferred from homology"/>
<dbReference type="Gene3D" id="2.120.10.30">
    <property type="entry name" value="TolB, C-terminal domain"/>
    <property type="match status" value="1"/>
</dbReference>
<dbReference type="PANTHER" id="PTHR36842">
    <property type="entry name" value="PROTEIN TOLB HOMOLOG"/>
    <property type="match status" value="1"/>
</dbReference>